<evidence type="ECO:0000256" key="3">
    <source>
        <dbReference type="ARBA" id="ARBA00022676"/>
    </source>
</evidence>
<name>A0A7W8A3B0_9ACTN</name>
<comment type="caution">
    <text evidence="6">The sequence shown here is derived from an EMBL/GenBank/DDBJ whole genome shotgun (WGS) entry which is preliminary data.</text>
</comment>
<keyword evidence="4 6" id="KW-0808">Transferase</keyword>
<dbReference type="InterPro" id="IPR001173">
    <property type="entry name" value="Glyco_trans_2-like"/>
</dbReference>
<dbReference type="InterPro" id="IPR029044">
    <property type="entry name" value="Nucleotide-diphossugar_trans"/>
</dbReference>
<evidence type="ECO:0000313" key="7">
    <source>
        <dbReference type="Proteomes" id="UP000568380"/>
    </source>
</evidence>
<dbReference type="EMBL" id="JACHIN010000005">
    <property type="protein sequence ID" value="MBB5078752.1"/>
    <property type="molecule type" value="Genomic_DNA"/>
</dbReference>
<comment type="similarity">
    <text evidence="2">Belongs to the glycosyltransferase 2 family.</text>
</comment>
<evidence type="ECO:0000256" key="1">
    <source>
        <dbReference type="ARBA" id="ARBA00004776"/>
    </source>
</evidence>
<dbReference type="AlphaFoldDB" id="A0A7W8A3B0"/>
<dbReference type="Pfam" id="PF00535">
    <property type="entry name" value="Glycos_transf_2"/>
    <property type="match status" value="1"/>
</dbReference>
<dbReference type="CDD" id="cd00761">
    <property type="entry name" value="Glyco_tranf_GTA_type"/>
    <property type="match status" value="1"/>
</dbReference>
<dbReference type="SUPFAM" id="SSF53448">
    <property type="entry name" value="Nucleotide-diphospho-sugar transferases"/>
    <property type="match status" value="1"/>
</dbReference>
<dbReference type="RefSeq" id="WP_312896454.1">
    <property type="nucleotide sequence ID" value="NZ_JACHIN010000005.1"/>
</dbReference>
<dbReference type="GO" id="GO:0016757">
    <property type="term" value="F:glycosyltransferase activity"/>
    <property type="evidence" value="ECO:0007669"/>
    <property type="project" value="UniProtKB-KW"/>
</dbReference>
<dbReference type="Proteomes" id="UP000568380">
    <property type="component" value="Unassembled WGS sequence"/>
</dbReference>
<protein>
    <submittedName>
        <fullName evidence="6">Glycosyltransferase involved in cell wall biosynthesis</fullName>
    </submittedName>
</protein>
<evidence type="ECO:0000313" key="6">
    <source>
        <dbReference type="EMBL" id="MBB5078752.1"/>
    </source>
</evidence>
<organism evidence="6 7">
    <name type="scientific">Nonomuraea endophytica</name>
    <dbReference type="NCBI Taxonomy" id="714136"/>
    <lineage>
        <taxon>Bacteria</taxon>
        <taxon>Bacillati</taxon>
        <taxon>Actinomycetota</taxon>
        <taxon>Actinomycetes</taxon>
        <taxon>Streptosporangiales</taxon>
        <taxon>Streptosporangiaceae</taxon>
        <taxon>Nonomuraea</taxon>
    </lineage>
</organism>
<evidence type="ECO:0000256" key="4">
    <source>
        <dbReference type="ARBA" id="ARBA00022679"/>
    </source>
</evidence>
<comment type="pathway">
    <text evidence="1">Cell wall biogenesis; cell wall polysaccharide biosynthesis.</text>
</comment>
<dbReference type="Gene3D" id="3.90.550.10">
    <property type="entry name" value="Spore Coat Polysaccharide Biosynthesis Protein SpsA, Chain A"/>
    <property type="match status" value="1"/>
</dbReference>
<evidence type="ECO:0000259" key="5">
    <source>
        <dbReference type="Pfam" id="PF00535"/>
    </source>
</evidence>
<proteinExistence type="inferred from homology"/>
<dbReference type="PANTHER" id="PTHR43179:SF12">
    <property type="entry name" value="GALACTOFURANOSYLTRANSFERASE GLFT2"/>
    <property type="match status" value="1"/>
</dbReference>
<keyword evidence="7" id="KW-1185">Reference proteome</keyword>
<accession>A0A7W8A3B0</accession>
<sequence>MLFSIVIPYKQRLRNIRAVFTSLAEQTLAADRFEVVVGALEYCEEYVAACREFAGRLNIVSVLSDAAWNVSHARNLAMRQASGQVTVILDADMALPAGLLERLYLDHFARGQNVCVLGQAVGYSGKESVEEVTALPYSHYREVLARIEREGAEPDVRWGVRPLPLPWALVWSGLVALPTATVRGHDLAFDEGFQGWGAEDQEWGWRIHASGTPIVLGDRVYGLHLPHRRDAPANFACFRANRRYFLAKWPCLEVEVYRAYDFAEANRRFDDIRREVVEMGVDLCCLRGSVGGRDVLLVGATAADGAVFDGGVPSDTLPLVGFALPYPDGDVGECRVMAPILRLGAASRETVLKEAERVAARVVAPVGS</sequence>
<evidence type="ECO:0000256" key="2">
    <source>
        <dbReference type="ARBA" id="ARBA00006739"/>
    </source>
</evidence>
<dbReference type="PANTHER" id="PTHR43179">
    <property type="entry name" value="RHAMNOSYLTRANSFERASE WBBL"/>
    <property type="match status" value="1"/>
</dbReference>
<keyword evidence="3" id="KW-0328">Glycosyltransferase</keyword>
<feature type="domain" description="Glycosyltransferase 2-like" evidence="5">
    <location>
        <begin position="4"/>
        <end position="130"/>
    </location>
</feature>
<gene>
    <name evidence="6" type="ORF">HNR40_004238</name>
</gene>
<reference evidence="6 7" key="1">
    <citation type="submission" date="2020-08" db="EMBL/GenBank/DDBJ databases">
        <title>Genomic Encyclopedia of Type Strains, Phase IV (KMG-IV): sequencing the most valuable type-strain genomes for metagenomic binning, comparative biology and taxonomic classification.</title>
        <authorList>
            <person name="Goeker M."/>
        </authorList>
    </citation>
    <scope>NUCLEOTIDE SEQUENCE [LARGE SCALE GENOMIC DNA]</scope>
    <source>
        <strain evidence="6 7">DSM 45385</strain>
    </source>
</reference>